<dbReference type="EMBL" id="UINC01168770">
    <property type="protein sequence ID" value="SVD71965.1"/>
    <property type="molecule type" value="Genomic_DNA"/>
</dbReference>
<dbReference type="AlphaFoldDB" id="A0A382XMX2"/>
<evidence type="ECO:0008006" key="2">
    <source>
        <dbReference type="Google" id="ProtNLM"/>
    </source>
</evidence>
<sequence>MVIDIAAQYRGKNNGDLCAPLSLMRKRGWTSSDQLNKAKKELVEKDVIRVSRKGGLNKCNLYALTWFPIDECGGKLDIASTTTAPGRWKI</sequence>
<organism evidence="1">
    <name type="scientific">marine metagenome</name>
    <dbReference type="NCBI Taxonomy" id="408172"/>
    <lineage>
        <taxon>unclassified sequences</taxon>
        <taxon>metagenomes</taxon>
        <taxon>ecological metagenomes</taxon>
    </lineage>
</organism>
<proteinExistence type="predicted"/>
<accession>A0A382XMX2</accession>
<name>A0A382XMX2_9ZZZZ</name>
<reference evidence="1" key="1">
    <citation type="submission" date="2018-05" db="EMBL/GenBank/DDBJ databases">
        <authorList>
            <person name="Lanie J.A."/>
            <person name="Ng W.-L."/>
            <person name="Kazmierczak K.M."/>
            <person name="Andrzejewski T.M."/>
            <person name="Davidsen T.M."/>
            <person name="Wayne K.J."/>
            <person name="Tettelin H."/>
            <person name="Glass J.I."/>
            <person name="Rusch D."/>
            <person name="Podicherti R."/>
            <person name="Tsui H.-C.T."/>
            <person name="Winkler M.E."/>
        </authorList>
    </citation>
    <scope>NUCLEOTIDE SEQUENCE</scope>
</reference>
<evidence type="ECO:0000313" key="1">
    <source>
        <dbReference type="EMBL" id="SVD71965.1"/>
    </source>
</evidence>
<gene>
    <name evidence="1" type="ORF">METZ01_LOCUS424819</name>
</gene>
<protein>
    <recommendedName>
        <fullName evidence="2">Bacteriophage lambda Replication protein O N-terminal domain-containing protein</fullName>
    </recommendedName>
</protein>